<protein>
    <submittedName>
        <fullName evidence="3">Copper chaperone</fullName>
    </submittedName>
</protein>
<comment type="caution">
    <text evidence="3">The sequence shown here is derived from an EMBL/GenBank/DDBJ whole genome shotgun (WGS) entry which is preliminary data.</text>
</comment>
<dbReference type="GO" id="GO:0046872">
    <property type="term" value="F:metal ion binding"/>
    <property type="evidence" value="ECO:0007669"/>
    <property type="project" value="UniProtKB-KW"/>
</dbReference>
<dbReference type="AlphaFoldDB" id="A0A4R6ASU1"/>
<sequence length="66" mass="6824">MRLHVPDMSCGHCTAAITKEITALDTSASVRANLASRTIDVDTSCTISAVVEAIKTAGYAAEPISS</sequence>
<reference evidence="3 4" key="1">
    <citation type="submission" date="2019-03" db="EMBL/GenBank/DDBJ databases">
        <title>Rhodobacteraceae bacterium SM1902, a new member of the family Rhodobacteraceae isolated from Yantai.</title>
        <authorList>
            <person name="Sun Y."/>
        </authorList>
    </citation>
    <scope>NUCLEOTIDE SEQUENCE [LARGE SCALE GENOMIC DNA]</scope>
    <source>
        <strain evidence="3 4">SM1902</strain>
    </source>
</reference>
<accession>A0A4R6ASU1</accession>
<dbReference type="CDD" id="cd00371">
    <property type="entry name" value="HMA"/>
    <property type="match status" value="1"/>
</dbReference>
<dbReference type="PROSITE" id="PS01047">
    <property type="entry name" value="HMA_1"/>
    <property type="match status" value="1"/>
</dbReference>
<name>A0A4R6ASU1_9RHOB</name>
<dbReference type="Gene3D" id="3.30.70.100">
    <property type="match status" value="1"/>
</dbReference>
<organism evidence="3 4">
    <name type="scientific">Meridianimarinicoccus aquatilis</name>
    <dbReference type="NCBI Taxonomy" id="2552766"/>
    <lineage>
        <taxon>Bacteria</taxon>
        <taxon>Pseudomonadati</taxon>
        <taxon>Pseudomonadota</taxon>
        <taxon>Alphaproteobacteria</taxon>
        <taxon>Rhodobacterales</taxon>
        <taxon>Paracoccaceae</taxon>
        <taxon>Meridianimarinicoccus</taxon>
    </lineage>
</organism>
<dbReference type="InterPro" id="IPR006121">
    <property type="entry name" value="HMA_dom"/>
</dbReference>
<feature type="domain" description="HMA" evidence="2">
    <location>
        <begin position="1"/>
        <end position="62"/>
    </location>
</feature>
<evidence type="ECO:0000259" key="2">
    <source>
        <dbReference type="PROSITE" id="PS50846"/>
    </source>
</evidence>
<evidence type="ECO:0000256" key="1">
    <source>
        <dbReference type="ARBA" id="ARBA00022723"/>
    </source>
</evidence>
<dbReference type="Proteomes" id="UP000294562">
    <property type="component" value="Unassembled WGS sequence"/>
</dbReference>
<dbReference type="SUPFAM" id="SSF55008">
    <property type="entry name" value="HMA, heavy metal-associated domain"/>
    <property type="match status" value="1"/>
</dbReference>
<evidence type="ECO:0000313" key="4">
    <source>
        <dbReference type="Proteomes" id="UP000294562"/>
    </source>
</evidence>
<keyword evidence="1" id="KW-0479">Metal-binding</keyword>
<dbReference type="Pfam" id="PF00403">
    <property type="entry name" value="HMA"/>
    <property type="match status" value="1"/>
</dbReference>
<dbReference type="EMBL" id="SMZO01000054">
    <property type="protein sequence ID" value="TDL84903.1"/>
    <property type="molecule type" value="Genomic_DNA"/>
</dbReference>
<gene>
    <name evidence="3" type="ORF">E2L05_16850</name>
</gene>
<proteinExistence type="predicted"/>
<evidence type="ECO:0000313" key="3">
    <source>
        <dbReference type="EMBL" id="TDL84903.1"/>
    </source>
</evidence>
<dbReference type="InterPro" id="IPR017969">
    <property type="entry name" value="Heavy-metal-associated_CS"/>
</dbReference>
<dbReference type="InterPro" id="IPR036163">
    <property type="entry name" value="HMA_dom_sf"/>
</dbReference>
<keyword evidence="4" id="KW-1185">Reference proteome</keyword>
<dbReference type="PROSITE" id="PS50846">
    <property type="entry name" value="HMA_2"/>
    <property type="match status" value="1"/>
</dbReference>
<dbReference type="OrthoDB" id="9801832at2"/>